<sequence length="138" mass="15167">MRAIQAFTDKFAITLSFLCVIHCVVLPFLLVLLPSLGVWQLDNEAFHSWLLIAVLPVSLYALVSGYKKHQQYRFLLIGISGLLLLLFAAVFGHDTVGEAGEKVLTVLGATLVAIAHWVNFTRCKHASNCINGINAQCD</sequence>
<protein>
    <recommendedName>
        <fullName evidence="4">MerC domain-containing protein</fullName>
    </recommendedName>
</protein>
<keyword evidence="1" id="KW-1133">Transmembrane helix</keyword>
<evidence type="ECO:0000313" key="3">
    <source>
        <dbReference type="Proteomes" id="UP000619118"/>
    </source>
</evidence>
<dbReference type="Proteomes" id="UP000619118">
    <property type="component" value="Unassembled WGS sequence"/>
</dbReference>
<comment type="caution">
    <text evidence="2">The sequence shown here is derived from an EMBL/GenBank/DDBJ whole genome shotgun (WGS) entry which is preliminary data.</text>
</comment>
<dbReference type="InterPro" id="IPR004891">
    <property type="entry name" value="Mercury-R_MerC"/>
</dbReference>
<feature type="transmembrane region" description="Helical" evidence="1">
    <location>
        <begin position="45"/>
        <end position="62"/>
    </location>
</feature>
<keyword evidence="1" id="KW-0812">Transmembrane</keyword>
<gene>
    <name evidence="2" type="ORF">GCM10009411_02560</name>
</gene>
<accession>A0ABQ2R2M9</accession>
<proteinExistence type="predicted"/>
<feature type="transmembrane region" description="Helical" evidence="1">
    <location>
        <begin position="12"/>
        <end position="33"/>
    </location>
</feature>
<dbReference type="RefSeq" id="WP_160052085.1">
    <property type="nucleotide sequence ID" value="NZ_BMQX01000001.1"/>
</dbReference>
<reference evidence="3" key="1">
    <citation type="journal article" date="2019" name="Int. J. Syst. Evol. Microbiol.">
        <title>The Global Catalogue of Microorganisms (GCM) 10K type strain sequencing project: providing services to taxonomists for standard genome sequencing and annotation.</title>
        <authorList>
            <consortium name="The Broad Institute Genomics Platform"/>
            <consortium name="The Broad Institute Genome Sequencing Center for Infectious Disease"/>
            <person name="Wu L."/>
            <person name="Ma J."/>
        </authorList>
    </citation>
    <scope>NUCLEOTIDE SEQUENCE [LARGE SCALE GENOMIC DNA]</scope>
    <source>
        <strain evidence="3">JCM 32306</strain>
    </source>
</reference>
<keyword evidence="3" id="KW-1185">Reference proteome</keyword>
<organism evidence="2 3">
    <name type="scientific">Shewanella litoralis</name>
    <dbReference type="NCBI Taxonomy" id="2282700"/>
    <lineage>
        <taxon>Bacteria</taxon>
        <taxon>Pseudomonadati</taxon>
        <taxon>Pseudomonadota</taxon>
        <taxon>Gammaproteobacteria</taxon>
        <taxon>Alteromonadales</taxon>
        <taxon>Shewanellaceae</taxon>
        <taxon>Shewanella</taxon>
    </lineage>
</organism>
<evidence type="ECO:0000256" key="1">
    <source>
        <dbReference type="SAM" id="Phobius"/>
    </source>
</evidence>
<evidence type="ECO:0008006" key="4">
    <source>
        <dbReference type="Google" id="ProtNLM"/>
    </source>
</evidence>
<feature type="transmembrane region" description="Helical" evidence="1">
    <location>
        <begin position="74"/>
        <end position="91"/>
    </location>
</feature>
<dbReference type="Pfam" id="PF03203">
    <property type="entry name" value="MerC"/>
    <property type="match status" value="1"/>
</dbReference>
<dbReference type="EMBL" id="BMQX01000001">
    <property type="protein sequence ID" value="GGQ04849.1"/>
    <property type="molecule type" value="Genomic_DNA"/>
</dbReference>
<name>A0ABQ2R2M9_9GAMM</name>
<feature type="transmembrane region" description="Helical" evidence="1">
    <location>
        <begin position="103"/>
        <end position="120"/>
    </location>
</feature>
<keyword evidence="1" id="KW-0472">Membrane</keyword>
<evidence type="ECO:0000313" key="2">
    <source>
        <dbReference type="EMBL" id="GGQ04849.1"/>
    </source>
</evidence>